<feature type="transmembrane region" description="Helical" evidence="5">
    <location>
        <begin position="302"/>
        <end position="323"/>
    </location>
</feature>
<dbReference type="Gene3D" id="3.30.200.20">
    <property type="entry name" value="Phosphorylase Kinase, domain 1"/>
    <property type="match status" value="1"/>
</dbReference>
<keyword evidence="5" id="KW-1133">Transmembrane helix</keyword>
<feature type="transmembrane region" description="Helical" evidence="5">
    <location>
        <begin position="335"/>
        <end position="356"/>
    </location>
</feature>
<evidence type="ECO:0000259" key="6">
    <source>
        <dbReference type="PROSITE" id="PS50011"/>
    </source>
</evidence>
<dbReference type="CDD" id="cd14014">
    <property type="entry name" value="STKc_PknB_like"/>
    <property type="match status" value="1"/>
</dbReference>
<dbReference type="PANTHER" id="PTHR43289">
    <property type="entry name" value="MITOGEN-ACTIVATED PROTEIN KINASE KINASE KINASE 20-RELATED"/>
    <property type="match status" value="1"/>
</dbReference>
<reference evidence="7 8" key="1">
    <citation type="submission" date="2024-09" db="EMBL/GenBank/DDBJ databases">
        <authorList>
            <person name="D'Angelo T."/>
        </authorList>
    </citation>
    <scope>NUCLEOTIDE SEQUENCE [LARGE SCALE GENOMIC DNA]</scope>
    <source>
        <strain evidence="7">SAG AM-311-F02</strain>
    </source>
</reference>
<keyword evidence="2" id="KW-0547">Nucleotide-binding</keyword>
<keyword evidence="5" id="KW-0812">Transmembrane</keyword>
<keyword evidence="8" id="KW-1185">Reference proteome</keyword>
<keyword evidence="1" id="KW-0808">Transferase</keyword>
<protein>
    <submittedName>
        <fullName evidence="7">Serine/threonine protein kinase</fullName>
    </submittedName>
</protein>
<dbReference type="PROSITE" id="PS50011">
    <property type="entry name" value="PROTEIN_KINASE_DOM"/>
    <property type="match status" value="1"/>
</dbReference>
<evidence type="ECO:0000313" key="8">
    <source>
        <dbReference type="Proteomes" id="UP001594288"/>
    </source>
</evidence>
<keyword evidence="4" id="KW-0067">ATP-binding</keyword>
<evidence type="ECO:0000313" key="7">
    <source>
        <dbReference type="EMBL" id="MFC1799434.1"/>
    </source>
</evidence>
<dbReference type="Proteomes" id="UP001594288">
    <property type="component" value="Unassembled WGS sequence"/>
</dbReference>
<evidence type="ECO:0000256" key="4">
    <source>
        <dbReference type="ARBA" id="ARBA00022840"/>
    </source>
</evidence>
<feature type="transmembrane region" description="Helical" evidence="5">
    <location>
        <begin position="368"/>
        <end position="386"/>
    </location>
</feature>
<dbReference type="PROSITE" id="PS00108">
    <property type="entry name" value="PROTEIN_KINASE_ST"/>
    <property type="match status" value="1"/>
</dbReference>
<proteinExistence type="predicted"/>
<gene>
    <name evidence="7" type="ORF">ACFL2Z_00775</name>
</gene>
<keyword evidence="7" id="KW-0723">Serine/threonine-protein kinase</keyword>
<evidence type="ECO:0000256" key="2">
    <source>
        <dbReference type="ARBA" id="ARBA00022741"/>
    </source>
</evidence>
<dbReference type="Gene3D" id="1.10.510.10">
    <property type="entry name" value="Transferase(Phosphotransferase) domain 1"/>
    <property type="match status" value="1"/>
</dbReference>
<dbReference type="InterPro" id="IPR011009">
    <property type="entry name" value="Kinase-like_dom_sf"/>
</dbReference>
<keyword evidence="3 7" id="KW-0418">Kinase</keyword>
<dbReference type="PANTHER" id="PTHR43289:SF6">
    <property type="entry name" value="SERINE_THREONINE-PROTEIN KINASE NEKL-3"/>
    <property type="match status" value="1"/>
</dbReference>
<organism evidence="7 8">
    <name type="scientific">Eiseniibacteriota bacterium</name>
    <dbReference type="NCBI Taxonomy" id="2212470"/>
    <lineage>
        <taxon>Bacteria</taxon>
        <taxon>Candidatus Eiseniibacteriota</taxon>
    </lineage>
</organism>
<sequence length="514" mass="56433">MIGKMIAHYKVLEELGQGGLGVVYKAEDTKLKRTVALKFLKVAALGSEEHKTRFTREAQAAAALSHPSICTVYEIGEYEGKAFIAMAYIDGMGLDERVSKGPMTLEDTLSVAIQVGEGLQEAHEQGIVHRDIKSGNIIITPKGRAKILDFGLARIPGQTVVTQEGVSMGTVSYMSPEQARGGALDHRTDIWSFGVMLYEMIVGRLPFRGDTASAVIYSILNETPDPLTGLRTGVPMELERIVMKALAKDTAERYQNIADMLVDLRTLWKQYETGTVEIPSVTTTSFGAPRDSFLKRLASRRVLLTLGLYAVAALAIAGLMNYVVDHFPISPKLPLIALVLLISLLPTVLIVAYYRGRPGASGWSKPERIGIPINIVVSVLILLVLFQGEPLATTTTVTTTDEEGKTVEVEVPRQEFRKRIAIFYFENKTGDSSLDWLQYAVPRMLHYDLLQDTYIDVSVGFTDDLQDEGFAAGLGAPVALMRRIAEKNNRAYFTGGSVSAQDQHGNDYVDFHAV</sequence>
<dbReference type="InterPro" id="IPR000719">
    <property type="entry name" value="Prot_kinase_dom"/>
</dbReference>
<dbReference type="SUPFAM" id="SSF56112">
    <property type="entry name" value="Protein kinase-like (PK-like)"/>
    <property type="match status" value="1"/>
</dbReference>
<dbReference type="EMBL" id="JBHPEI010000006">
    <property type="protein sequence ID" value="MFC1799434.1"/>
    <property type="molecule type" value="Genomic_DNA"/>
</dbReference>
<evidence type="ECO:0000256" key="1">
    <source>
        <dbReference type="ARBA" id="ARBA00022679"/>
    </source>
</evidence>
<accession>A0ABV6YMY1</accession>
<keyword evidence="5" id="KW-0472">Membrane</keyword>
<feature type="domain" description="Protein kinase" evidence="6">
    <location>
        <begin position="9"/>
        <end position="267"/>
    </location>
</feature>
<dbReference type="Pfam" id="PF00069">
    <property type="entry name" value="Pkinase"/>
    <property type="match status" value="1"/>
</dbReference>
<evidence type="ECO:0000256" key="5">
    <source>
        <dbReference type="SAM" id="Phobius"/>
    </source>
</evidence>
<evidence type="ECO:0000256" key="3">
    <source>
        <dbReference type="ARBA" id="ARBA00022777"/>
    </source>
</evidence>
<dbReference type="InterPro" id="IPR008271">
    <property type="entry name" value="Ser/Thr_kinase_AS"/>
</dbReference>
<dbReference type="GO" id="GO:0004674">
    <property type="term" value="F:protein serine/threonine kinase activity"/>
    <property type="evidence" value="ECO:0007669"/>
    <property type="project" value="UniProtKB-KW"/>
</dbReference>
<name>A0ABV6YMY1_UNCEI</name>
<comment type="caution">
    <text evidence="7">The sequence shown here is derived from an EMBL/GenBank/DDBJ whole genome shotgun (WGS) entry which is preliminary data.</text>
</comment>
<dbReference type="SMART" id="SM00220">
    <property type="entry name" value="S_TKc"/>
    <property type="match status" value="1"/>
</dbReference>